<evidence type="ECO:0000313" key="2">
    <source>
        <dbReference type="Proteomes" id="UP001299409"/>
    </source>
</evidence>
<protein>
    <submittedName>
        <fullName evidence="1">DUF1819 family protein</fullName>
    </submittedName>
</protein>
<reference evidence="1 2" key="1">
    <citation type="submission" date="2021-10" db="EMBL/GenBank/DDBJ databases">
        <title>Collection of gut derived symbiotic bacterial strains cultured from healthy donors.</title>
        <authorList>
            <person name="Lin H."/>
            <person name="Littmann E."/>
            <person name="Claire K."/>
            <person name="Pamer E."/>
        </authorList>
    </citation>
    <scope>NUCLEOTIDE SEQUENCE [LARGE SCALE GENOMIC DNA]</scope>
    <source>
        <strain evidence="1 2">MSK.17.68</strain>
    </source>
</reference>
<dbReference type="Proteomes" id="UP001299409">
    <property type="component" value="Unassembled WGS sequence"/>
</dbReference>
<dbReference type="Gene3D" id="1.10.3540.10">
    <property type="entry name" value="uncharacterized protein from magnetospirillum magneticum domain"/>
    <property type="match status" value="1"/>
</dbReference>
<comment type="caution">
    <text evidence="1">The sequence shown here is derived from an EMBL/GenBank/DDBJ whole genome shotgun (WGS) entry which is preliminary data.</text>
</comment>
<dbReference type="InterPro" id="IPR014948">
    <property type="entry name" value="BrxA"/>
</dbReference>
<sequence length="201" mass="23587">MNNNLKYVATNMTMLFWVNEMITGAKLKKQGKTEKEIRALAQDEDIFQAGSENFRKKAASGVISRLRTLDEFTTELLCNCNIETAKQITIYSILKSDLLFFDFVNELYKEKIILKDYKITDADIAIFINRKQEQIEKIALWRESTIRRLKNNYISYLSEAGFIKKQKNYLEIIKPVIDKTFAEHLKEIGEEIYLEIMTVYI</sequence>
<dbReference type="EMBL" id="JAJBMB010000007">
    <property type="protein sequence ID" value="MCB5446198.1"/>
    <property type="molecule type" value="Genomic_DNA"/>
</dbReference>
<evidence type="ECO:0000313" key="1">
    <source>
        <dbReference type="EMBL" id="MCB5446198.1"/>
    </source>
</evidence>
<name>A0ABS8CXL8_9FIRM</name>
<dbReference type="InterPro" id="IPR023137">
    <property type="entry name" value="BrxA_sf"/>
</dbReference>
<organism evidence="1 2">
    <name type="scientific">Intestinibacter bartlettii</name>
    <dbReference type="NCBI Taxonomy" id="261299"/>
    <lineage>
        <taxon>Bacteria</taxon>
        <taxon>Bacillati</taxon>
        <taxon>Bacillota</taxon>
        <taxon>Clostridia</taxon>
        <taxon>Peptostreptococcales</taxon>
        <taxon>Peptostreptococcaceae</taxon>
        <taxon>Intestinibacter</taxon>
    </lineage>
</organism>
<gene>
    <name evidence="1" type="ORF">LIP50_08300</name>
</gene>
<proteinExistence type="predicted"/>
<keyword evidence="2" id="KW-1185">Reference proteome</keyword>
<dbReference type="RefSeq" id="WP_226924210.1">
    <property type="nucleotide sequence ID" value="NZ_BAABXU010000001.1"/>
</dbReference>
<dbReference type="Pfam" id="PF08849">
    <property type="entry name" value="BrxA"/>
    <property type="match status" value="1"/>
</dbReference>
<accession>A0ABS8CXL8</accession>